<dbReference type="RefSeq" id="WP_013047770.1">
    <property type="nucleotide sequence ID" value="NC_014011.1"/>
</dbReference>
<keyword evidence="1" id="KW-0472">Membrane</keyword>
<dbReference type="Pfam" id="PF20377">
    <property type="entry name" value="DUF6672"/>
    <property type="match status" value="1"/>
</dbReference>
<sequence>MRRMTVNVGLIIFFVIFSIFLYNAGKGYNLLIDNKAITMDGKDLAPYPWVRVNISTARKPVFLKAGGRDVLFVVGKSHTIHVEIMDEKKNVVKEIEKKFKLTRQSGDFLSIPALGEDMPQWIQKRS</sequence>
<dbReference type="AlphaFoldDB" id="D5ED72"/>
<reference evidence="2 3" key="1">
    <citation type="journal article" date="2010" name="Stand. Genomic Sci.">
        <title>Complete genome sequence of Aminobacterium colombiense type strain (ALA-1).</title>
        <authorList>
            <person name="Chertkov O."/>
            <person name="Sikorski J."/>
            <person name="Brambilla E."/>
            <person name="Lapidus A."/>
            <person name="Copeland A."/>
            <person name="Glavina Del Rio T."/>
            <person name="Nolan M."/>
            <person name="Lucas S."/>
            <person name="Tice H."/>
            <person name="Cheng J.F."/>
            <person name="Han C."/>
            <person name="Detter J.C."/>
            <person name="Bruce D."/>
            <person name="Tapia R."/>
            <person name="Goodwin L."/>
            <person name="Pitluck S."/>
            <person name="Liolios K."/>
            <person name="Ivanova N."/>
            <person name="Mavromatis K."/>
            <person name="Ovchinnikova G."/>
            <person name="Pati A."/>
            <person name="Chen A."/>
            <person name="Palaniappan K."/>
            <person name="Land M."/>
            <person name="Hauser L."/>
            <person name="Chang Y.J."/>
            <person name="Jeffries C.D."/>
            <person name="Spring S."/>
            <person name="Rohde M."/>
            <person name="Goker M."/>
            <person name="Bristow J."/>
            <person name="Eisen J.A."/>
            <person name="Markowitz V."/>
            <person name="Hugenholtz P."/>
            <person name="Kyrpides N.C."/>
            <person name="Klenk H.P."/>
        </authorList>
    </citation>
    <scope>NUCLEOTIDE SEQUENCE [LARGE SCALE GENOMIC DNA]</scope>
    <source>
        <strain evidence="3">DSM 12261 / ALA-1</strain>
    </source>
</reference>
<dbReference type="Proteomes" id="UP000002366">
    <property type="component" value="Chromosome"/>
</dbReference>
<evidence type="ECO:0000256" key="1">
    <source>
        <dbReference type="SAM" id="Phobius"/>
    </source>
</evidence>
<dbReference type="OrthoDB" id="6383at2"/>
<keyword evidence="1" id="KW-0812">Transmembrane</keyword>
<name>D5ED72_AMICL</name>
<dbReference type="EMBL" id="CP001997">
    <property type="protein sequence ID" value="ADE56504.1"/>
    <property type="molecule type" value="Genomic_DNA"/>
</dbReference>
<keyword evidence="1" id="KW-1133">Transmembrane helix</keyword>
<accession>D5ED72</accession>
<dbReference type="KEGG" id="aco:Amico_0361"/>
<dbReference type="STRING" id="572547.Amico_0361"/>
<proteinExistence type="predicted"/>
<gene>
    <name evidence="2" type="ordered locus">Amico_0361</name>
</gene>
<organism evidence="2 3">
    <name type="scientific">Aminobacterium colombiense (strain DSM 12261 / ALA-1)</name>
    <dbReference type="NCBI Taxonomy" id="572547"/>
    <lineage>
        <taxon>Bacteria</taxon>
        <taxon>Thermotogati</taxon>
        <taxon>Synergistota</taxon>
        <taxon>Synergistia</taxon>
        <taxon>Synergistales</taxon>
        <taxon>Aminobacteriaceae</taxon>
        <taxon>Aminobacterium</taxon>
    </lineage>
</organism>
<protein>
    <submittedName>
        <fullName evidence="2">Uncharacterized protein</fullName>
    </submittedName>
</protein>
<dbReference type="HOGENOM" id="CLU_137433_0_0_0"/>
<keyword evidence="3" id="KW-1185">Reference proteome</keyword>
<feature type="transmembrane region" description="Helical" evidence="1">
    <location>
        <begin position="6"/>
        <end position="25"/>
    </location>
</feature>
<dbReference type="eggNOG" id="ENOG5033JA2">
    <property type="taxonomic scope" value="Bacteria"/>
</dbReference>
<evidence type="ECO:0000313" key="2">
    <source>
        <dbReference type="EMBL" id="ADE56504.1"/>
    </source>
</evidence>
<dbReference type="InterPro" id="IPR046654">
    <property type="entry name" value="DUF6672"/>
</dbReference>
<evidence type="ECO:0000313" key="3">
    <source>
        <dbReference type="Proteomes" id="UP000002366"/>
    </source>
</evidence>